<dbReference type="SUPFAM" id="SSF117281">
    <property type="entry name" value="Kelch motif"/>
    <property type="match status" value="1"/>
</dbReference>
<evidence type="ECO:0000313" key="2">
    <source>
        <dbReference type="EMBL" id="CAF1702425.1"/>
    </source>
</evidence>
<feature type="domain" description="FKB95-like N-terminal Kelch" evidence="1">
    <location>
        <begin position="1"/>
        <end position="200"/>
    </location>
</feature>
<organism evidence="2">
    <name type="scientific">Brassica napus</name>
    <name type="common">Rape</name>
    <dbReference type="NCBI Taxonomy" id="3708"/>
    <lineage>
        <taxon>Eukaryota</taxon>
        <taxon>Viridiplantae</taxon>
        <taxon>Streptophyta</taxon>
        <taxon>Embryophyta</taxon>
        <taxon>Tracheophyta</taxon>
        <taxon>Spermatophyta</taxon>
        <taxon>Magnoliopsida</taxon>
        <taxon>eudicotyledons</taxon>
        <taxon>Gunneridae</taxon>
        <taxon>Pentapetalae</taxon>
        <taxon>rosids</taxon>
        <taxon>malvids</taxon>
        <taxon>Brassicales</taxon>
        <taxon>Brassicaceae</taxon>
        <taxon>Brassiceae</taxon>
        <taxon>Brassica</taxon>
    </lineage>
</organism>
<dbReference type="InterPro" id="IPR015915">
    <property type="entry name" value="Kelch-typ_b-propeller"/>
</dbReference>
<dbReference type="InterPro" id="IPR057499">
    <property type="entry name" value="Kelch_FKB95"/>
</dbReference>
<sequence>MLVAREEGYAFHIDGKIYVMEEDRKDDNWMEVLDIKTQTWSRLLGHGATEFRDDWFLVNVFRGQIYVIAATENFAYDPKEGTWEVVETHECYGHIDSWCEIEDVMFCFTNSGHCMWYDTESGEWREVKGSDMEVLRDTSEHSLAWGCVVEIVNHGGKLLVIWVPRYKTKQTRRIWCGKIALEKRHEGEIWGKMEWVNEVLTVTNSFNFLSCVLIMI</sequence>
<accession>A0A816IAY1</accession>
<dbReference type="Pfam" id="PF25210">
    <property type="entry name" value="Kelch_FKB95"/>
    <property type="match status" value="1"/>
</dbReference>
<dbReference type="AlphaFoldDB" id="A0A816IAY1"/>
<gene>
    <name evidence="2" type="ORF">DARMORV10_C03P35820.1</name>
</gene>
<dbReference type="EMBL" id="HG994367">
    <property type="protein sequence ID" value="CAF1702425.1"/>
    <property type="molecule type" value="Genomic_DNA"/>
</dbReference>
<dbReference type="PANTHER" id="PTHR24414">
    <property type="entry name" value="F-BOX/KELCH-REPEAT PROTEIN SKIP4"/>
    <property type="match status" value="1"/>
</dbReference>
<evidence type="ECO:0000259" key="1">
    <source>
        <dbReference type="Pfam" id="PF25210"/>
    </source>
</evidence>
<reference evidence="2" key="1">
    <citation type="submission" date="2021-01" db="EMBL/GenBank/DDBJ databases">
        <authorList>
            <consortium name="Genoscope - CEA"/>
            <person name="William W."/>
        </authorList>
    </citation>
    <scope>NUCLEOTIDE SEQUENCE</scope>
</reference>
<dbReference type="InterPro" id="IPR050354">
    <property type="entry name" value="F-box/kelch-repeat_ARATH"/>
</dbReference>
<protein>
    <submittedName>
        <fullName evidence="2">(rape) hypothetical protein</fullName>
    </submittedName>
</protein>
<name>A0A816IAY1_BRANA</name>
<dbReference type="Gene3D" id="2.120.10.80">
    <property type="entry name" value="Kelch-type beta propeller"/>
    <property type="match status" value="1"/>
</dbReference>
<proteinExistence type="predicted"/>
<dbReference type="Proteomes" id="UP001295469">
    <property type="component" value="Chromosome C03"/>
</dbReference>
<dbReference type="PANTHER" id="PTHR24414:SF138">
    <property type="entry name" value="F-BOX DOMAIN-CONTAINING PROTEIN"/>
    <property type="match status" value="1"/>
</dbReference>